<keyword evidence="8" id="KW-0813">Transport</keyword>
<dbReference type="InterPro" id="IPR004217">
    <property type="entry name" value="Tim10-like"/>
</dbReference>
<dbReference type="Gene3D" id="1.10.287.810">
    <property type="entry name" value="Mitochondrial import inner membrane translocase subunit tim13 like domains"/>
    <property type="match status" value="1"/>
</dbReference>
<evidence type="ECO:0000256" key="2">
    <source>
        <dbReference type="ARBA" id="ARBA00006720"/>
    </source>
</evidence>
<comment type="similarity">
    <text evidence="2 8">Belongs to the small Tim family.</text>
</comment>
<keyword evidence="3 8" id="KW-0999">Mitochondrion inner membrane</keyword>
<comment type="subunit">
    <text evidence="8">Heterohexamer.</text>
</comment>
<dbReference type="Proteomes" id="UP001219355">
    <property type="component" value="Chromosome 1"/>
</dbReference>
<dbReference type="AlphaFoldDB" id="A0AAF0DF28"/>
<evidence type="ECO:0000313" key="10">
    <source>
        <dbReference type="EMBL" id="WEW56287.1"/>
    </source>
</evidence>
<evidence type="ECO:0000256" key="6">
    <source>
        <dbReference type="ARBA" id="ARBA00023157"/>
    </source>
</evidence>
<evidence type="ECO:0000256" key="1">
    <source>
        <dbReference type="ARBA" id="ARBA00004137"/>
    </source>
</evidence>
<comment type="function">
    <text evidence="8">Mitochondrial intermembrane chaperone that participates in the import and insertion of some multi-pass transmembrane proteins into the mitochondrial inner membrane. Also required for the transfer of beta-barrel precursors from the TOM complex to the sorting and assembly machinery (SAM complex) of the outer membrane. Acts as a chaperone-like protein that protects the hydrophobic precursors from aggregation and guide them through the mitochondrial intermembrane space.</text>
</comment>
<dbReference type="InterPro" id="IPR035427">
    <property type="entry name" value="Tim10-like_dom_sf"/>
</dbReference>
<keyword evidence="4 8" id="KW-0653">Protein transport</keyword>
<proteinExistence type="inferred from homology"/>
<keyword evidence="5 8" id="KW-0811">Translocation</keyword>
<comment type="subcellular location">
    <subcellularLocation>
        <location evidence="1 8">Mitochondrion inner membrane</location>
        <topology evidence="1 8">Peripheral membrane protein</topology>
        <orientation evidence="1 8">Intermembrane side</orientation>
    </subcellularLocation>
</comment>
<dbReference type="EMBL" id="CP120627">
    <property type="protein sequence ID" value="WEW56287.1"/>
    <property type="molecule type" value="Genomic_DNA"/>
</dbReference>
<evidence type="ECO:0000256" key="4">
    <source>
        <dbReference type="ARBA" id="ARBA00022927"/>
    </source>
</evidence>
<accession>A0AAF0DF28</accession>
<comment type="domain">
    <text evidence="8">The twin CX3C motif contains 4 conserved Cys residues that form 2 disulfide bonds in the mitochondrial intermembrane space.</text>
</comment>
<dbReference type="SUPFAM" id="SSF144122">
    <property type="entry name" value="Tim10-like"/>
    <property type="match status" value="1"/>
</dbReference>
<dbReference type="Pfam" id="PF02953">
    <property type="entry name" value="zf-Tim10_DDP"/>
    <property type="match status" value="1"/>
</dbReference>
<organism evidence="10 11">
    <name type="scientific">Emydomyces testavorans</name>
    <dbReference type="NCBI Taxonomy" id="2070801"/>
    <lineage>
        <taxon>Eukaryota</taxon>
        <taxon>Fungi</taxon>
        <taxon>Dikarya</taxon>
        <taxon>Ascomycota</taxon>
        <taxon>Pezizomycotina</taxon>
        <taxon>Eurotiomycetes</taxon>
        <taxon>Eurotiomycetidae</taxon>
        <taxon>Onygenales</taxon>
        <taxon>Nannizziopsiaceae</taxon>
        <taxon>Emydomyces</taxon>
    </lineage>
</organism>
<keyword evidence="7 8" id="KW-0143">Chaperone</keyword>
<protein>
    <recommendedName>
        <fullName evidence="8">Mitochondrial import inner membrane translocase subunit</fullName>
    </recommendedName>
</protein>
<evidence type="ECO:0000259" key="9">
    <source>
        <dbReference type="Pfam" id="PF02953"/>
    </source>
</evidence>
<evidence type="ECO:0000256" key="5">
    <source>
        <dbReference type="ARBA" id="ARBA00023010"/>
    </source>
</evidence>
<reference evidence="10" key="1">
    <citation type="submission" date="2023-03" db="EMBL/GenBank/DDBJ databases">
        <title>Emydomyces testavorans Genome Sequence.</title>
        <authorList>
            <person name="Hoyer L."/>
        </authorList>
    </citation>
    <scope>NUCLEOTIDE SEQUENCE</scope>
    <source>
        <strain evidence="10">16-2883</strain>
    </source>
</reference>
<gene>
    <name evidence="10" type="primary">TIM8</name>
    <name evidence="10" type="ORF">PRK78_001730</name>
</gene>
<keyword evidence="6 8" id="KW-1015">Disulfide bond</keyword>
<dbReference type="GO" id="GO:0005743">
    <property type="term" value="C:mitochondrial inner membrane"/>
    <property type="evidence" value="ECO:0007669"/>
    <property type="project" value="UniProtKB-SubCell"/>
</dbReference>
<feature type="domain" description="Tim10-like" evidence="9">
    <location>
        <begin position="21"/>
        <end position="84"/>
    </location>
</feature>
<keyword evidence="3 8" id="KW-0472">Membrane</keyword>
<keyword evidence="11" id="KW-1185">Reference proteome</keyword>
<evidence type="ECO:0000256" key="3">
    <source>
        <dbReference type="ARBA" id="ARBA00022792"/>
    </source>
</evidence>
<keyword evidence="8" id="KW-0496">Mitochondrion</keyword>
<dbReference type="GO" id="GO:0015031">
    <property type="term" value="P:protein transport"/>
    <property type="evidence" value="ECO:0007669"/>
    <property type="project" value="UniProtKB-KW"/>
</dbReference>
<evidence type="ECO:0000256" key="7">
    <source>
        <dbReference type="ARBA" id="ARBA00023186"/>
    </source>
</evidence>
<evidence type="ECO:0000313" key="11">
    <source>
        <dbReference type="Proteomes" id="UP001219355"/>
    </source>
</evidence>
<name>A0AAF0DF28_9EURO</name>
<evidence type="ECO:0000256" key="8">
    <source>
        <dbReference type="RuleBase" id="RU367043"/>
    </source>
</evidence>
<sequence>MEQVQLDPSKLSAADRREVTQFIANEAQKTNIQSTVHHLTEVCWKKCMTGKVTAGGLDRNEETCAQNCVERWMDANLAVLKHLETLRGSQ</sequence>